<dbReference type="PROSITE" id="PS50110">
    <property type="entry name" value="RESPONSE_REGULATORY"/>
    <property type="match status" value="1"/>
</dbReference>
<keyword evidence="1 2" id="KW-0597">Phosphoprotein</keyword>
<evidence type="ECO:0000259" key="3">
    <source>
        <dbReference type="PROSITE" id="PS50110"/>
    </source>
</evidence>
<dbReference type="OrthoDB" id="5421695at2"/>
<proteinExistence type="predicted"/>
<evidence type="ECO:0000256" key="2">
    <source>
        <dbReference type="PROSITE-ProRule" id="PRU00169"/>
    </source>
</evidence>
<sequence length="128" mass="13775">MSRPLSSQLFAPMPKRILLVDDNREVADALAALVEFEGHQVRCAADGQEALLVAGSFLPELAFLDWKLPDMNGGELVGQLRLNPALSTTRYVLLSGQADPDIAARAAAAGFDKCLTKPVRLEDLLACL</sequence>
<dbReference type="EMBL" id="SMOD01000011">
    <property type="protein sequence ID" value="TDG07281.1"/>
    <property type="molecule type" value="Genomic_DNA"/>
</dbReference>
<dbReference type="InterPro" id="IPR001789">
    <property type="entry name" value="Sig_transdc_resp-reg_receiver"/>
</dbReference>
<organism evidence="4 5">
    <name type="scientific">Paraburkholderia guartelaensis</name>
    <dbReference type="NCBI Taxonomy" id="2546446"/>
    <lineage>
        <taxon>Bacteria</taxon>
        <taxon>Pseudomonadati</taxon>
        <taxon>Pseudomonadota</taxon>
        <taxon>Betaproteobacteria</taxon>
        <taxon>Burkholderiales</taxon>
        <taxon>Burkholderiaceae</taxon>
        <taxon>Paraburkholderia</taxon>
    </lineage>
</organism>
<dbReference type="Proteomes" id="UP000295606">
    <property type="component" value="Unassembled WGS sequence"/>
</dbReference>
<dbReference type="GO" id="GO:0000160">
    <property type="term" value="P:phosphorelay signal transduction system"/>
    <property type="evidence" value="ECO:0007669"/>
    <property type="project" value="InterPro"/>
</dbReference>
<dbReference type="Gene3D" id="3.40.50.2300">
    <property type="match status" value="1"/>
</dbReference>
<evidence type="ECO:0000313" key="4">
    <source>
        <dbReference type="EMBL" id="TDG07281.1"/>
    </source>
</evidence>
<dbReference type="PANTHER" id="PTHR44591">
    <property type="entry name" value="STRESS RESPONSE REGULATOR PROTEIN 1"/>
    <property type="match status" value="1"/>
</dbReference>
<evidence type="ECO:0000313" key="5">
    <source>
        <dbReference type="Proteomes" id="UP000295606"/>
    </source>
</evidence>
<dbReference type="Pfam" id="PF00072">
    <property type="entry name" value="Response_reg"/>
    <property type="match status" value="1"/>
</dbReference>
<comment type="caution">
    <text evidence="4">The sequence shown here is derived from an EMBL/GenBank/DDBJ whole genome shotgun (WGS) entry which is preliminary data.</text>
</comment>
<dbReference type="InterPro" id="IPR050595">
    <property type="entry name" value="Bact_response_regulator"/>
</dbReference>
<gene>
    <name evidence="4" type="ORF">E1N52_16420</name>
</gene>
<evidence type="ECO:0000256" key="1">
    <source>
        <dbReference type="ARBA" id="ARBA00022553"/>
    </source>
</evidence>
<dbReference type="AlphaFoldDB" id="A0A4R5LDD9"/>
<accession>A0A4R5LDD9</accession>
<name>A0A4R5LDD9_9BURK</name>
<feature type="modified residue" description="4-aspartylphosphate" evidence="2">
    <location>
        <position position="65"/>
    </location>
</feature>
<dbReference type="RefSeq" id="WP_133183807.1">
    <property type="nucleotide sequence ID" value="NZ_SMOD01000011.1"/>
</dbReference>
<protein>
    <submittedName>
        <fullName evidence="4">Response regulator</fullName>
    </submittedName>
</protein>
<dbReference type="SUPFAM" id="SSF52172">
    <property type="entry name" value="CheY-like"/>
    <property type="match status" value="1"/>
</dbReference>
<feature type="domain" description="Response regulatory" evidence="3">
    <location>
        <begin position="16"/>
        <end position="128"/>
    </location>
</feature>
<dbReference type="SMART" id="SM00448">
    <property type="entry name" value="REC"/>
    <property type="match status" value="1"/>
</dbReference>
<dbReference type="InterPro" id="IPR011006">
    <property type="entry name" value="CheY-like_superfamily"/>
</dbReference>
<reference evidence="4 5" key="1">
    <citation type="submission" date="2019-03" db="EMBL/GenBank/DDBJ databases">
        <title>Paraburkholderia sp. isolated from native Mimosa gymnas in Guartela State Park, Brazil.</title>
        <authorList>
            <person name="Paulitsch F."/>
            <person name="Hungria M."/>
            <person name="Delamuta J.R.M."/>
            <person name="Ribeiro R.A."/>
            <person name="Dall'Agnol R."/>
            <person name="Silva J.S.B."/>
        </authorList>
    </citation>
    <scope>NUCLEOTIDE SEQUENCE [LARGE SCALE GENOMIC DNA]</scope>
    <source>
        <strain evidence="4 5">CNPSo 3008</strain>
    </source>
</reference>
<dbReference type="PANTHER" id="PTHR44591:SF3">
    <property type="entry name" value="RESPONSE REGULATORY DOMAIN-CONTAINING PROTEIN"/>
    <property type="match status" value="1"/>
</dbReference>